<evidence type="ECO:0000256" key="1">
    <source>
        <dbReference type="ARBA" id="ARBA00022729"/>
    </source>
</evidence>
<sequence length="1222" mass="132667">MKQKNYLKKLYILLLALVCISVVAQNDNALHFNQVPYIIGDHFSYIIGDHFSLPNGNNEFTLEVWVKFPELGGRLAIASWANDAAGDADKYSYEFNIEKGRLLYAEWDPVQGWTDHHAPANTTMNNDTWHHVAFVRKAYPGDDSTDNNIFLYVDGVEAYSVKGLDTSDFVTDYFTIGAFKIFSGAYQHYFPGAMDELRVWNYAKTQNEIRGQMISKLDGSENNFGNLLAYYPFDEGVAGGDNTLITQVVDASGNNHNGTLVGFELDGETSNFVETEDYTTLPQGSFITTWEVDETTGLEIIIPIDGSYTYNYTVDWGDGNSTTENAAATHTYQSAGTYTVTISGDFPAIYFNNANDANIEKIRTVEQWGFIEWESMANAFKGCSKMNVTAKDAPNLANVTDMSSMFNRAQSLTGTETDFNSWDMSNVNSMSHMFYGATNFNPDYIGDWDVSNVTDMGAMFDGASAFTGGGIGDWAEKTAEVKQMIFMFAGAIKFNTDIGDWDVGRVTNMRGMFQNALFFTGENMDKWKTGNVETMRFMFHNTPSFNGDISDWNVGNVQSMYFMFQGASAFNRDISNWDVSKVTTMKGMFANATLVLVSGTEIFNIAGPNDNIRTIFNQDLSDWAERMGNVTDMSGMFYNATAFDQDLGSWDIGQVTNMELMLDLSGMSATNYGATLEGWADASNTPTDITLGAENLIYDCEGYAHRQELIDTYSWTFEGDALGDDLAPELTVTDHTIYLEGGTGTLNLDDLDYSAVDNCTEEGKLEYSFEAFEAESIVTTKEYTLDHLGDNTETLYVRDALGNVASAALTVTVASPTDILSFTLNGQIMDSEIDYVAHTINIIMPYGTDLDGLVPTITIPDGSRIGPASGEVGDFSEVFVAYEVLGVAQGNFVQQDWIVTVTTADASSIVTDILSFTIDGQNGDTAIDHDAHTVAIEMPLGTDLSGLVPTITLPEGATIDPASGVAQNFTNTVNYTVTAGDTTTEQEWTVNVTEGGACMVFAVAQDITVELDANGFASITADDIDNGSGAGCNNVTLSLDRTDFSCADVGTPVTITLTVTDENNNSDTATAQVTVEDVVGPTVVTQDITVALDANGQATISAQEIDNGSFDACGGIDSMFLDIMTFSELGNVAVTLTVINTAGDPATGTAIVTITARGTEVVAPGGFSPNGDGIGDTWVVENIADYPSNTVQVFNQWGEPVYEANGYRNDWNGVSNKTSNSI</sequence>
<dbReference type="Pfam" id="PF13385">
    <property type="entry name" value="Laminin_G_3"/>
    <property type="match status" value="1"/>
</dbReference>
<dbReference type="NCBIfam" id="TIGR02167">
    <property type="entry name" value="Liste_lipo_26"/>
    <property type="match status" value="4"/>
</dbReference>
<feature type="signal peptide" evidence="3">
    <location>
        <begin position="1"/>
        <end position="24"/>
    </location>
</feature>
<feature type="non-terminal residue" evidence="5">
    <location>
        <position position="1222"/>
    </location>
</feature>
<gene>
    <name evidence="5" type="ORF">Q4Q35_17470</name>
</gene>
<proteinExistence type="predicted"/>
<dbReference type="SUPFAM" id="SSF49299">
    <property type="entry name" value="PKD domain"/>
    <property type="match status" value="1"/>
</dbReference>
<keyword evidence="2" id="KW-1015">Disulfide bond</keyword>
<dbReference type="Gene3D" id="2.60.120.200">
    <property type="match status" value="1"/>
</dbReference>
<dbReference type="InterPro" id="IPR005046">
    <property type="entry name" value="DUF285"/>
</dbReference>
<evidence type="ECO:0000259" key="4">
    <source>
        <dbReference type="PROSITE" id="PS50093"/>
    </source>
</evidence>
<comment type="caution">
    <text evidence="5">The sequence shown here is derived from an EMBL/GenBank/DDBJ whole genome shotgun (WGS) entry which is preliminary data.</text>
</comment>
<dbReference type="NCBIfam" id="TIGR04131">
    <property type="entry name" value="Bac_Flav_CTERM"/>
    <property type="match status" value="1"/>
</dbReference>
<keyword evidence="6" id="KW-1185">Reference proteome</keyword>
<evidence type="ECO:0000313" key="6">
    <source>
        <dbReference type="Proteomes" id="UP001176883"/>
    </source>
</evidence>
<dbReference type="Proteomes" id="UP001176883">
    <property type="component" value="Unassembled WGS sequence"/>
</dbReference>
<evidence type="ECO:0000256" key="3">
    <source>
        <dbReference type="SAM" id="SignalP"/>
    </source>
</evidence>
<keyword evidence="1 3" id="KW-0732">Signal</keyword>
<name>A0ABT8WEK4_9FLAO</name>
<reference evidence="5" key="1">
    <citation type="submission" date="2023-07" db="EMBL/GenBank/DDBJ databases">
        <title>Two novel species in the genus Flavivirga.</title>
        <authorList>
            <person name="Kwon K."/>
        </authorList>
    </citation>
    <scope>NUCLEOTIDE SEQUENCE</scope>
    <source>
        <strain evidence="5">KCTC 52353</strain>
    </source>
</reference>
<dbReference type="Pfam" id="PF03382">
    <property type="entry name" value="DUF285"/>
    <property type="match status" value="4"/>
</dbReference>
<dbReference type="Gene3D" id="2.60.40.10">
    <property type="entry name" value="Immunoglobulins"/>
    <property type="match status" value="1"/>
</dbReference>
<dbReference type="InterPro" id="IPR006558">
    <property type="entry name" value="LamG-like"/>
</dbReference>
<dbReference type="EMBL" id="JAUOEK010000164">
    <property type="protein sequence ID" value="MDO5971597.1"/>
    <property type="molecule type" value="Genomic_DNA"/>
</dbReference>
<dbReference type="InterPro" id="IPR026341">
    <property type="entry name" value="T9SS_type_B"/>
</dbReference>
<dbReference type="InterPro" id="IPR000601">
    <property type="entry name" value="PKD_dom"/>
</dbReference>
<evidence type="ECO:0000313" key="5">
    <source>
        <dbReference type="EMBL" id="MDO5971597.1"/>
    </source>
</evidence>
<dbReference type="InterPro" id="IPR013320">
    <property type="entry name" value="ConA-like_dom_sf"/>
</dbReference>
<organism evidence="5 6">
    <name type="scientific">Flavivirga aquimarina</name>
    <dbReference type="NCBI Taxonomy" id="2027862"/>
    <lineage>
        <taxon>Bacteria</taxon>
        <taxon>Pseudomonadati</taxon>
        <taxon>Bacteroidota</taxon>
        <taxon>Flavobacteriia</taxon>
        <taxon>Flavobacteriales</taxon>
        <taxon>Flavobacteriaceae</taxon>
        <taxon>Flavivirga</taxon>
    </lineage>
</organism>
<accession>A0ABT8WEK4</accession>
<dbReference type="InterPro" id="IPR013783">
    <property type="entry name" value="Ig-like_fold"/>
</dbReference>
<dbReference type="SUPFAM" id="SSF49899">
    <property type="entry name" value="Concanavalin A-like lectins/glucanases"/>
    <property type="match status" value="1"/>
</dbReference>
<feature type="domain" description="PKD" evidence="4">
    <location>
        <begin position="312"/>
        <end position="343"/>
    </location>
</feature>
<evidence type="ECO:0000256" key="2">
    <source>
        <dbReference type="ARBA" id="ARBA00023157"/>
    </source>
</evidence>
<dbReference type="InterPro" id="IPR011889">
    <property type="entry name" value="Liste_lipo_26"/>
</dbReference>
<dbReference type="Pfam" id="PF13585">
    <property type="entry name" value="CHU_C"/>
    <property type="match status" value="1"/>
</dbReference>
<dbReference type="CDD" id="cd00146">
    <property type="entry name" value="PKD"/>
    <property type="match status" value="1"/>
</dbReference>
<dbReference type="RefSeq" id="WP_303279312.1">
    <property type="nucleotide sequence ID" value="NZ_JAUOEK010000164.1"/>
</dbReference>
<dbReference type="Gene3D" id="2.60.40.2340">
    <property type="match status" value="2"/>
</dbReference>
<dbReference type="SMART" id="SM00560">
    <property type="entry name" value="LamGL"/>
    <property type="match status" value="1"/>
</dbReference>
<dbReference type="PROSITE" id="PS50093">
    <property type="entry name" value="PKD"/>
    <property type="match status" value="1"/>
</dbReference>
<protein>
    <submittedName>
        <fullName evidence="5">BspA family leucine-rich repeat surface protein</fullName>
    </submittedName>
</protein>
<feature type="chain" id="PRO_5045448967" evidence="3">
    <location>
        <begin position="25"/>
        <end position="1222"/>
    </location>
</feature>
<dbReference type="InterPro" id="IPR035986">
    <property type="entry name" value="PKD_dom_sf"/>
</dbReference>